<organism evidence="2 3">
    <name type="scientific">Sunxiuqinia dokdonensis</name>
    <dbReference type="NCBI Taxonomy" id="1409788"/>
    <lineage>
        <taxon>Bacteria</taxon>
        <taxon>Pseudomonadati</taxon>
        <taxon>Bacteroidota</taxon>
        <taxon>Bacteroidia</taxon>
        <taxon>Marinilabiliales</taxon>
        <taxon>Prolixibacteraceae</taxon>
        <taxon>Sunxiuqinia</taxon>
    </lineage>
</organism>
<dbReference type="InterPro" id="IPR006311">
    <property type="entry name" value="TAT_signal"/>
</dbReference>
<dbReference type="InterPro" id="IPR011008">
    <property type="entry name" value="Dimeric_a/b-barrel"/>
</dbReference>
<dbReference type="OrthoDB" id="7189263at2"/>
<keyword evidence="3" id="KW-1185">Reference proteome</keyword>
<evidence type="ECO:0000313" key="2">
    <source>
        <dbReference type="EMBL" id="KOH43548.1"/>
    </source>
</evidence>
<evidence type="ECO:0000259" key="1">
    <source>
        <dbReference type="PROSITE" id="PS51502"/>
    </source>
</evidence>
<dbReference type="InterPro" id="IPR013097">
    <property type="entry name" value="Dabb"/>
</dbReference>
<dbReference type="EMBL" id="LGIA01000182">
    <property type="protein sequence ID" value="KOH43548.1"/>
    <property type="molecule type" value="Genomic_DNA"/>
</dbReference>
<protein>
    <submittedName>
        <fullName evidence="2">Tat (Twin-arginine translocation) pathway signal sequence domain-containing protein</fullName>
    </submittedName>
</protein>
<dbReference type="PROSITE" id="PS51318">
    <property type="entry name" value="TAT"/>
    <property type="match status" value="1"/>
</dbReference>
<reference evidence="3" key="1">
    <citation type="submission" date="2015-07" db="EMBL/GenBank/DDBJ databases">
        <title>Genome sequencing of Sunxiuqinia dokdonensis strain SK.</title>
        <authorList>
            <person name="Ahn S."/>
            <person name="Kim B.-C."/>
        </authorList>
    </citation>
    <scope>NUCLEOTIDE SEQUENCE [LARGE SCALE GENOMIC DNA]</scope>
    <source>
        <strain evidence="3">SK</strain>
    </source>
</reference>
<evidence type="ECO:0000313" key="3">
    <source>
        <dbReference type="Proteomes" id="UP000036958"/>
    </source>
</evidence>
<name>A0A0L8V5A1_9BACT</name>
<gene>
    <name evidence="2" type="ORF">NC99_36320</name>
</gene>
<dbReference type="SMART" id="SM00886">
    <property type="entry name" value="Dabb"/>
    <property type="match status" value="1"/>
</dbReference>
<proteinExistence type="predicted"/>
<dbReference type="PROSITE" id="PS51502">
    <property type="entry name" value="S_R_A_B_BARREL"/>
    <property type="match status" value="1"/>
</dbReference>
<dbReference type="SUPFAM" id="SSF54909">
    <property type="entry name" value="Dimeric alpha+beta barrel"/>
    <property type="match status" value="1"/>
</dbReference>
<dbReference type="RefSeq" id="WP_053186345.1">
    <property type="nucleotide sequence ID" value="NZ_LGIA01000182.1"/>
</dbReference>
<dbReference type="AlphaFoldDB" id="A0A0L8V5A1"/>
<dbReference type="Gene3D" id="3.30.70.100">
    <property type="match status" value="1"/>
</dbReference>
<accession>A0A0L8V5A1</accession>
<comment type="caution">
    <text evidence="2">The sequence shown here is derived from an EMBL/GenBank/DDBJ whole genome shotgun (WGS) entry which is preliminary data.</text>
</comment>
<dbReference type="Pfam" id="PF07876">
    <property type="entry name" value="Dabb"/>
    <property type="match status" value="1"/>
</dbReference>
<dbReference type="PATRIC" id="fig|1409788.3.peg.3718"/>
<dbReference type="Proteomes" id="UP000036958">
    <property type="component" value="Unassembled WGS sequence"/>
</dbReference>
<feature type="domain" description="Stress-response A/B barrel" evidence="1">
    <location>
        <begin position="40"/>
        <end position="135"/>
    </location>
</feature>
<sequence length="136" mass="15658">MKNRRSFLKKSLAGIGLVSFPFLSKKASASEMKIALHDSFLHHVYFWLKEPDSPAACKRFEEGLALLVTIPEIKLYHTGKPVKSDRDVVDDSFTYSYLAVFDNKADQDIYQDHPTHLKFIEEYGDLWDKVVVYDAL</sequence>
<dbReference type="STRING" id="1409788.NC99_36320"/>